<dbReference type="InterPro" id="IPR000477">
    <property type="entry name" value="RT_dom"/>
</dbReference>
<feature type="domain" description="Reverse transcriptase" evidence="3">
    <location>
        <begin position="786"/>
        <end position="1023"/>
    </location>
</feature>
<sequence>MGYQTADVSVGQISRDTIGNQSITCNQTTYTNPFQPNGNGNDSYVQNETADADISNISYFDGQTHLSQREKYAENEIIQLAMSIGPEEVLNLVKEQQKEQESQSRSFTCLKAQPELLAANKAKNARILKEIETKDREVTLKIEQAQKMEQLNQEKDQKLNESWEEITRKNAELEQQRQQLELALLQIAQREQESLKEKEDLSNFQKQILLQQEVQQQEIENEKIQLMAREIIISQNSGKPPHKPENIQKVSVSVETPHNKEAQTVLEPEKEAVNPLSEDMSSIQLVSHNEISKYQTPKAHEELNITHLCAKKCQKEPEKDAIPELQAVPKSADGKDEFQQPNKLEPPPFELPKAENMELCDFPKEKMHVLIDTICGHGCKTTTRKFEEIPTNPLNNVDLVQTQRECIFVSKQEIATEMEKIQHAYKSRNLHIKCPVPSCKYSFSQVYDLMCHFQDNYKSHDIKLIPNIREMIVKELDSHNLKNQKFNHYLLCINCQCPFRDLKAAITHQQKCIFYHEIVRATDQQNTPQDSEGGEANNQSGQKRGPGRPPKNPAQGNNNSKNPNTNNQPNNPSSNNNGNNDNPTIIYSSTAKSSKCSVHELSKYCNAEDELAIRERAEEIILKFVHAPQNALALMDDFLGRFTRPQSYLNGFEETEYQTKSRTEDYIMFCINHNRFGLAQSHIERYNAGEKQVILTPEQTQELDAKHFSQTQPAETIYVPARGEDTVVQSQAPLFKIEEVETQIEQMYEYTSAGESGFGNLHLKYAYKTCDRLLIQMFKQGFNQIHEAVTIKDKSKLYKSRVVYIDKHKLDSDGKQDYRPVQVQEALLSCYHSMLKRRLVSKIKINQNQFAITPSGMLLAKHKLALAIEGGLVAIKFDVKRAFSSVRHELIEKMLIEQGVSNIDSRYIMNQIKARWSNNFHQLQVGINQGCNLSTILYCGFSNQIMEKTQAAKDQNGNSYKFALGFIDDMVVITTPDKIQQTINETIALYKEMHLEVNTEKCECTHPNFFNKSGIVNFLGQDFGKTAKPLAKQITDNLKKKFDGYAKLDIPNKDKLLLFCQCIVSACNYGPLIDVAEHCAENKQLYQEIDKQLMVDMEEILHSNASSDALQQFAFDFKCQGGLGIILPGAYYDQMKVDQIQKIDYYIRENGDQITKSKLEQIIGKINTKMTKSKNFFRDTRKEMKIQEKMSLQVDDTVPKPGYTLLGRRRMDNTAFQYMINWVFNNVRDTLIPEISELCKKPYKEGHEQDCKKINELNIAAHDRFANFLERILRKRYQARKVCKDNDNRLEDRTKPDISIVVNGVQIYLDIGITWDLDKYYALKEQHYRDKKDQNGNPLKIIPIIIGKNLTIHQKSREFLEELRVNFETIYEEIGYMISTSQTHRAELMYRKKVVQRGEKHSEIDVEKPSANRFASLADSDVQLKRTDNYGKIFDYLHEKGMMKVATQSPIKEVPAKPKQTLKNFEKAHKTKTKKKSTQTAEKGNNKLEDTSTKKKPDQPTQTKVIPNAKGNDKKIQSLKEKIAKLQRELQSQFDTAAAVMRKFKETKKKYDDKKITQKTSNAEAQPENEKKKTKVSQKAESTKNIEEKAPDKTKPKDAQKQKEEKPPVQKSQDQKTTKKPQSSAKSPQKETQKKKEDKQPVLEKPVKSQPKDGPNEQKTIADAKQETMPILTEAQKKKKQVKEYQKQFIQQQRAKQDINAPKPQEIVNLPPAIYSEIRDLQKQINQEGPQVPNQVDETMHQRQPPPSNANTTEQPLVQAEGNNEQKGTEREPVSKKQVSESGETGPLTTQ</sequence>
<feature type="coiled-coil region" evidence="1">
    <location>
        <begin position="128"/>
        <end position="193"/>
    </location>
</feature>
<dbReference type="PANTHER" id="PTHR22917">
    <property type="entry name" value="HEMOPEXIN DOMAIN-CONTAINING PROTEIN"/>
    <property type="match status" value="1"/>
</dbReference>
<dbReference type="EMBL" id="CAXDID020000054">
    <property type="protein sequence ID" value="CAL6006670.1"/>
    <property type="molecule type" value="Genomic_DNA"/>
</dbReference>
<dbReference type="EMBL" id="CATOUU010001170">
    <property type="protein sequence ID" value="CAI9975831.1"/>
    <property type="molecule type" value="Genomic_DNA"/>
</dbReference>
<evidence type="ECO:0000256" key="1">
    <source>
        <dbReference type="SAM" id="Coils"/>
    </source>
</evidence>
<feature type="compositionally biased region" description="Polar residues" evidence="2">
    <location>
        <begin position="1723"/>
        <end position="1737"/>
    </location>
</feature>
<reference evidence="5 6" key="2">
    <citation type="submission" date="2024-07" db="EMBL/GenBank/DDBJ databases">
        <authorList>
            <person name="Akdeniz Z."/>
        </authorList>
    </citation>
    <scope>NUCLEOTIDE SEQUENCE [LARGE SCALE GENOMIC DNA]</scope>
</reference>
<feature type="region of interest" description="Disordered" evidence="2">
    <location>
        <begin position="1719"/>
        <end position="1791"/>
    </location>
</feature>
<feature type="compositionally biased region" description="Polar residues" evidence="2">
    <location>
        <begin position="525"/>
        <end position="542"/>
    </location>
</feature>
<keyword evidence="4" id="KW-0695">RNA-directed DNA polymerase</keyword>
<reference evidence="4" key="1">
    <citation type="submission" date="2023-06" db="EMBL/GenBank/DDBJ databases">
        <authorList>
            <person name="Kurt Z."/>
        </authorList>
    </citation>
    <scope>NUCLEOTIDE SEQUENCE</scope>
</reference>
<dbReference type="InterPro" id="IPR051298">
    <property type="entry name" value="Heme_transport/Cell_adhesion"/>
</dbReference>
<evidence type="ECO:0000313" key="4">
    <source>
        <dbReference type="EMBL" id="CAI9975831.1"/>
    </source>
</evidence>
<feature type="compositionally biased region" description="Low complexity" evidence="2">
    <location>
        <begin position="557"/>
        <end position="583"/>
    </location>
</feature>
<keyword evidence="4" id="KW-0548">Nucleotidyltransferase</keyword>
<evidence type="ECO:0000313" key="5">
    <source>
        <dbReference type="EMBL" id="CAL6006670.1"/>
    </source>
</evidence>
<feature type="region of interest" description="Disordered" evidence="2">
    <location>
        <begin position="321"/>
        <end position="350"/>
    </location>
</feature>
<gene>
    <name evidence="5" type="ORF">HINF_LOCUS20270</name>
    <name evidence="4" type="ORF">HINF_LOCUS63476</name>
</gene>
<organism evidence="4">
    <name type="scientific">Hexamita inflata</name>
    <dbReference type="NCBI Taxonomy" id="28002"/>
    <lineage>
        <taxon>Eukaryota</taxon>
        <taxon>Metamonada</taxon>
        <taxon>Diplomonadida</taxon>
        <taxon>Hexamitidae</taxon>
        <taxon>Hexamitinae</taxon>
        <taxon>Hexamita</taxon>
    </lineage>
</organism>
<dbReference type="Proteomes" id="UP001642409">
    <property type="component" value="Unassembled WGS sequence"/>
</dbReference>
<name>A0AA86RJV6_9EUKA</name>
<dbReference type="PANTHER" id="PTHR22917:SF6">
    <property type="entry name" value="EG:8D8.2 PROTEIN-RELATED"/>
    <property type="match status" value="1"/>
</dbReference>
<dbReference type="GO" id="GO:0003964">
    <property type="term" value="F:RNA-directed DNA polymerase activity"/>
    <property type="evidence" value="ECO:0007669"/>
    <property type="project" value="UniProtKB-KW"/>
</dbReference>
<dbReference type="PROSITE" id="PS50878">
    <property type="entry name" value="RT_POL"/>
    <property type="match status" value="1"/>
</dbReference>
<accession>A0AA86RJV6</accession>
<evidence type="ECO:0000256" key="2">
    <source>
        <dbReference type="SAM" id="MobiDB-lite"/>
    </source>
</evidence>
<evidence type="ECO:0000313" key="6">
    <source>
        <dbReference type="Proteomes" id="UP001642409"/>
    </source>
</evidence>
<keyword evidence="4" id="KW-0808">Transferase</keyword>
<feature type="compositionally biased region" description="Basic and acidic residues" evidence="2">
    <location>
        <begin position="1767"/>
        <end position="1779"/>
    </location>
</feature>
<protein>
    <submittedName>
        <fullName evidence="4">Reverse transcriptase (RNA-dependent DNA polymerase)</fullName>
    </submittedName>
    <submittedName>
        <fullName evidence="5">Reverse_transcriptase (RNA-dependent DNA polymerase)</fullName>
    </submittedName>
</protein>
<keyword evidence="1" id="KW-0175">Coiled coil</keyword>
<feature type="compositionally biased region" description="Basic and acidic residues" evidence="2">
    <location>
        <begin position="1628"/>
        <end position="1666"/>
    </location>
</feature>
<comment type="caution">
    <text evidence="4">The sequence shown here is derived from an EMBL/GenBank/DDBJ whole genome shotgun (WGS) entry which is preliminary data.</text>
</comment>
<feature type="compositionally biased region" description="Basic and acidic residues" evidence="2">
    <location>
        <begin position="1581"/>
        <end position="1617"/>
    </location>
</feature>
<feature type="region of interest" description="Disordered" evidence="2">
    <location>
        <begin position="1545"/>
        <end position="1706"/>
    </location>
</feature>
<feature type="region of interest" description="Disordered" evidence="2">
    <location>
        <begin position="525"/>
        <end position="587"/>
    </location>
</feature>
<evidence type="ECO:0000259" key="3">
    <source>
        <dbReference type="PROSITE" id="PS50878"/>
    </source>
</evidence>
<feature type="region of interest" description="Disordered" evidence="2">
    <location>
        <begin position="1448"/>
        <end position="1515"/>
    </location>
</feature>
<keyword evidence="6" id="KW-1185">Reference proteome</keyword>
<feature type="compositionally biased region" description="Polar residues" evidence="2">
    <location>
        <begin position="1749"/>
        <end position="1766"/>
    </location>
</feature>
<feature type="compositionally biased region" description="Polar residues" evidence="2">
    <location>
        <begin position="1780"/>
        <end position="1791"/>
    </location>
</feature>
<proteinExistence type="predicted"/>
<feature type="compositionally biased region" description="Basic and acidic residues" evidence="2">
    <location>
        <begin position="1484"/>
        <end position="1498"/>
    </location>
</feature>
<dbReference type="Pfam" id="PF00078">
    <property type="entry name" value="RVT_1"/>
    <property type="match status" value="1"/>
</dbReference>